<reference evidence="2 3" key="1">
    <citation type="journal article" date="2019" name="Microbiome">
        <title>Annotated bacterial chromosomes from frame-shift-corrected long-read metagenomic data.</title>
        <authorList>
            <person name="Arumugam K."/>
            <person name="Bagci C."/>
            <person name="Bessarab I."/>
            <person name="Beier S."/>
            <person name="Buchfink B."/>
            <person name="Gorska A."/>
            <person name="Qiu G."/>
            <person name="Huson D.H."/>
            <person name="Williams R.B.H."/>
        </authorList>
    </citation>
    <scope>NUCLEOTIDE SEQUENCE [LARGE SCALE GENOMIC DNA]</scope>
    <source>
        <strain evidence="2">SSA1</strain>
    </source>
</reference>
<evidence type="ECO:0000313" key="3">
    <source>
        <dbReference type="Proteomes" id="UP000509684"/>
    </source>
</evidence>
<dbReference type="Gene3D" id="3.40.50.10140">
    <property type="entry name" value="Toll/interleukin-1 receptor homology (TIR) domain"/>
    <property type="match status" value="1"/>
</dbReference>
<dbReference type="KEGG" id="acog:HWD57_03165"/>
<dbReference type="Pfam" id="PF13676">
    <property type="entry name" value="TIR_2"/>
    <property type="match status" value="1"/>
</dbReference>
<feature type="domain" description="TIR" evidence="1">
    <location>
        <begin position="326"/>
        <end position="424"/>
    </location>
</feature>
<dbReference type="Proteomes" id="UP000509684">
    <property type="component" value="Chromosome"/>
</dbReference>
<proteinExistence type="predicted"/>
<accession>A0A7D5S6L5</accession>
<dbReference type="InterPro" id="IPR000157">
    <property type="entry name" value="TIR_dom"/>
</dbReference>
<gene>
    <name evidence="2" type="ORF">HWD57_03165</name>
</gene>
<sequence length="464" mass="51923">MKTTAGSSRSRLQEKLLERLRTLRDDVLWQDFARAWAATFGTAVVDDTEALFGLLLREAKAPVRLLGRILGLVPKLHGAGQAARVIPDALREVVVGLCLVACESHVLAKARKHKVIGRAVPVEGMLIDATKPLAAALIAAVWSGKGVRIRFDEATRRARAVNVMPQHAAPLEYGFLGAEQCVKAELQAMVNAAIQDPTLVSFDRPARLKEIQDRGGLPSDEVLQEGLDQYEDDHGARLMFGLAAQEPHPLDDPALRRAFARRFDVATFLYDRAASALLEPQRAAAWKEASLQNDLLHYLDNLFDLIYPQGGDDRDSHPRREMHFRVALSFADEQCAYVEEIARALEGELGEGSVFYYKDYISRTTVDNMDTLLQKVYQRQSDLAVAFLSAEYQEKRWCKVEWRAIRERRNSGGENGVMLCRFDDVKVEGVFPTVDGVHNCRAPNSTRLITDYILKRLKQNRGSA</sequence>
<evidence type="ECO:0000259" key="1">
    <source>
        <dbReference type="Pfam" id="PF13676"/>
    </source>
</evidence>
<dbReference type="GO" id="GO:0007165">
    <property type="term" value="P:signal transduction"/>
    <property type="evidence" value="ECO:0007669"/>
    <property type="project" value="InterPro"/>
</dbReference>
<dbReference type="InterPro" id="IPR035897">
    <property type="entry name" value="Toll_tir_struct_dom_sf"/>
</dbReference>
<dbReference type="SUPFAM" id="SSF52200">
    <property type="entry name" value="Toll/Interleukin receptor TIR domain"/>
    <property type="match status" value="1"/>
</dbReference>
<dbReference type="EMBL" id="CP058708">
    <property type="protein sequence ID" value="QLH48896.1"/>
    <property type="molecule type" value="Genomic_DNA"/>
</dbReference>
<organism evidence="2 3">
    <name type="scientific">Candidatus Accumulibacter cognatus</name>
    <dbReference type="NCBI Taxonomy" id="2954383"/>
    <lineage>
        <taxon>Bacteria</taxon>
        <taxon>Pseudomonadati</taxon>
        <taxon>Pseudomonadota</taxon>
        <taxon>Betaproteobacteria</taxon>
        <taxon>Candidatus Accumulibacter</taxon>
    </lineage>
</organism>
<dbReference type="AlphaFoldDB" id="A0A7D5S6L5"/>
<name>A0A7D5S6L5_9PROT</name>
<evidence type="ECO:0000313" key="2">
    <source>
        <dbReference type="EMBL" id="QLH48896.1"/>
    </source>
</evidence>
<protein>
    <submittedName>
        <fullName evidence="2">TIR domain-containing protein</fullName>
    </submittedName>
</protein>